<dbReference type="KEGG" id="roz:CBI38_00600"/>
<keyword evidence="2" id="KW-1185">Reference proteome</keyword>
<reference evidence="1 2" key="1">
    <citation type="submission" date="2017-05" db="EMBL/GenBank/DDBJ databases">
        <title>Isolation of Rhodococcus sp. S2-17 biodegrading of BP-3.</title>
        <authorList>
            <person name="Lee Y."/>
            <person name="Kim K.H."/>
            <person name="Chun B.H."/>
            <person name="Jung H.S."/>
            <person name="Jeon C.O."/>
        </authorList>
    </citation>
    <scope>NUCLEOTIDE SEQUENCE [LARGE SCALE GENOMIC DNA]</scope>
    <source>
        <strain evidence="1 2">S2-17</strain>
    </source>
</reference>
<evidence type="ECO:0000313" key="2">
    <source>
        <dbReference type="Proteomes" id="UP000245711"/>
    </source>
</evidence>
<sequence length="66" mass="7043">MVNGVSARWVTCIARKVQALFTARAAIAVSFGVDTSQPTIVPANPSMANAVYAKPDTIRTYVRSTT</sequence>
<evidence type="ECO:0000313" key="1">
    <source>
        <dbReference type="EMBL" id="AWK70298.1"/>
    </source>
</evidence>
<dbReference type="AlphaFoldDB" id="A0A2S2BP07"/>
<gene>
    <name evidence="1" type="ORF">CBI38_00600</name>
</gene>
<dbReference type="EMBL" id="CP021354">
    <property type="protein sequence ID" value="AWK70298.1"/>
    <property type="molecule type" value="Genomic_DNA"/>
</dbReference>
<organism evidence="1 2">
    <name type="scientific">Rhodococcus oxybenzonivorans</name>
    <dbReference type="NCBI Taxonomy" id="1990687"/>
    <lineage>
        <taxon>Bacteria</taxon>
        <taxon>Bacillati</taxon>
        <taxon>Actinomycetota</taxon>
        <taxon>Actinomycetes</taxon>
        <taxon>Mycobacteriales</taxon>
        <taxon>Nocardiaceae</taxon>
        <taxon>Rhodococcus</taxon>
    </lineage>
</organism>
<protein>
    <submittedName>
        <fullName evidence="1">Uncharacterized protein</fullName>
    </submittedName>
</protein>
<proteinExistence type="predicted"/>
<name>A0A2S2BP07_9NOCA</name>
<dbReference type="Proteomes" id="UP000245711">
    <property type="component" value="Chromosome"/>
</dbReference>
<accession>A0A2S2BP07</accession>